<dbReference type="EC" id="2.2.1.10" evidence="5"/>
<organism evidence="7 8">
    <name type="scientific">Heliophilum fasciatum</name>
    <dbReference type="NCBI Taxonomy" id="35700"/>
    <lineage>
        <taxon>Bacteria</taxon>
        <taxon>Bacillati</taxon>
        <taxon>Bacillota</taxon>
        <taxon>Clostridia</taxon>
        <taxon>Eubacteriales</taxon>
        <taxon>Heliobacteriaceae</taxon>
        <taxon>Heliophilum</taxon>
    </lineage>
</organism>
<dbReference type="NCBIfam" id="NF005556">
    <property type="entry name" value="PRK07226.1"/>
    <property type="match status" value="1"/>
</dbReference>
<feature type="active site" description="Proton donor" evidence="6">
    <location>
        <position position="144"/>
    </location>
</feature>
<dbReference type="PANTHER" id="PTHR47916:SF1">
    <property type="entry name" value="3-HYDROXY-5-PHOSPHONOOXYPENTANE-2,4-DIONE THIOLASE"/>
    <property type="match status" value="1"/>
</dbReference>
<feature type="active site" description="Schiff-base intermediate with dihydroxyacetone-P" evidence="6">
    <location>
        <position position="175"/>
    </location>
</feature>
<reference evidence="7 8" key="1">
    <citation type="submission" date="2019-03" db="EMBL/GenBank/DDBJ databases">
        <title>Genomic Encyclopedia of Type Strains, Phase IV (KMG-IV): sequencing the most valuable type-strain genomes for metagenomic binning, comparative biology and taxonomic classification.</title>
        <authorList>
            <person name="Goeker M."/>
        </authorList>
    </citation>
    <scope>NUCLEOTIDE SEQUENCE [LARGE SCALE GENOMIC DNA]</scope>
    <source>
        <strain evidence="7 8">DSM 11170</strain>
    </source>
</reference>
<dbReference type="Gene3D" id="3.20.20.70">
    <property type="entry name" value="Aldolase class I"/>
    <property type="match status" value="1"/>
</dbReference>
<evidence type="ECO:0000256" key="2">
    <source>
        <dbReference type="ARBA" id="ARBA00022679"/>
    </source>
</evidence>
<keyword evidence="2" id="KW-0808">Transferase</keyword>
<dbReference type="InterPro" id="IPR013785">
    <property type="entry name" value="Aldolase_TIM"/>
</dbReference>
<accession>A0A4R2RZA3</accession>
<sequence length="256" mass="27613">MSGKLIRLNRLIKPHRPLLSVPMDHGLTIGPVSGLTDMGRIVSQVAAGGADAVIIHKGLARQISQHLPETCHLIVHLSASTQLAPDSTHKELIASVEEAVRLGATAVSVHVNLGSASESQMLKDMGFVAEQCDRWGIPLLAMMYVRDGKKENEYNPTKIAHAARVAEEIGADIIKINYTGDPDSFRMITKAVQPPVVIAGGPKIDSNERLLSMIQDAMQAGARGVAIGRNIFQDPAPQQLTAHIRSILDQPGRFLH</sequence>
<dbReference type="GO" id="GO:0016740">
    <property type="term" value="F:transferase activity"/>
    <property type="evidence" value="ECO:0007669"/>
    <property type="project" value="UniProtKB-KW"/>
</dbReference>
<comment type="caution">
    <text evidence="7">The sequence shown here is derived from an EMBL/GenBank/DDBJ whole genome shotgun (WGS) entry which is preliminary data.</text>
</comment>
<dbReference type="InterPro" id="IPR002915">
    <property type="entry name" value="DeoC/FbaB/LacD_aldolase"/>
</dbReference>
<dbReference type="PIRSF" id="PIRSF038992">
    <property type="entry name" value="Aldolase_Ia"/>
    <property type="match status" value="1"/>
</dbReference>
<evidence type="ECO:0000313" key="7">
    <source>
        <dbReference type="EMBL" id="TCP68864.1"/>
    </source>
</evidence>
<evidence type="ECO:0000256" key="1">
    <source>
        <dbReference type="ARBA" id="ARBA00022605"/>
    </source>
</evidence>
<protein>
    <recommendedName>
        <fullName evidence="5">2-amino-3,7-dideoxy-D-threo-hept-6-ulosonate synthase</fullName>
        <ecNumber evidence="5">2.2.1.10</ecNumber>
    </recommendedName>
</protein>
<name>A0A4R2RZA3_9FIRM</name>
<keyword evidence="1" id="KW-0028">Amino-acid biosynthesis</keyword>
<dbReference type="GO" id="GO:0008652">
    <property type="term" value="P:amino acid biosynthetic process"/>
    <property type="evidence" value="ECO:0007669"/>
    <property type="project" value="UniProtKB-KW"/>
</dbReference>
<dbReference type="AlphaFoldDB" id="A0A4R2RZA3"/>
<dbReference type="InterPro" id="IPR041720">
    <property type="entry name" value="FbaB-like"/>
</dbReference>
<dbReference type="RefSeq" id="WP_131917595.1">
    <property type="nucleotide sequence ID" value="NZ_JAOQNU010000001.1"/>
</dbReference>
<dbReference type="CDD" id="cd00958">
    <property type="entry name" value="DhnA"/>
    <property type="match status" value="1"/>
</dbReference>
<keyword evidence="8" id="KW-1185">Reference proteome</keyword>
<dbReference type="GO" id="GO:0004332">
    <property type="term" value="F:fructose-bisphosphate aldolase activity"/>
    <property type="evidence" value="ECO:0007669"/>
    <property type="project" value="InterPro"/>
</dbReference>
<dbReference type="GO" id="GO:0009073">
    <property type="term" value="P:aromatic amino acid family biosynthetic process"/>
    <property type="evidence" value="ECO:0007669"/>
    <property type="project" value="UniProtKB-KW"/>
</dbReference>
<proteinExistence type="predicted"/>
<evidence type="ECO:0000256" key="4">
    <source>
        <dbReference type="ARBA" id="ARBA00023270"/>
    </source>
</evidence>
<dbReference type="GO" id="GO:0016836">
    <property type="term" value="F:hydro-lyase activity"/>
    <property type="evidence" value="ECO:0007669"/>
    <property type="project" value="InterPro"/>
</dbReference>
<dbReference type="EMBL" id="SLXT01000001">
    <property type="protein sequence ID" value="TCP68864.1"/>
    <property type="molecule type" value="Genomic_DNA"/>
</dbReference>
<dbReference type="NCBIfam" id="TIGR01949">
    <property type="entry name" value="ADH_synth"/>
    <property type="match status" value="1"/>
</dbReference>
<evidence type="ECO:0000256" key="6">
    <source>
        <dbReference type="PIRSR" id="PIRSR038992-1"/>
    </source>
</evidence>
<keyword evidence="3" id="KW-0057">Aromatic amino acid biosynthesis</keyword>
<gene>
    <name evidence="7" type="ORF">EDD73_10125</name>
</gene>
<keyword evidence="4" id="KW-0704">Schiff base</keyword>
<dbReference type="InterPro" id="IPR050456">
    <property type="entry name" value="DeoC/FbaB_aldolase"/>
</dbReference>
<dbReference type="Proteomes" id="UP000294813">
    <property type="component" value="Unassembled WGS sequence"/>
</dbReference>
<dbReference type="InterPro" id="IPR010210">
    <property type="entry name" value="ADH_synthase"/>
</dbReference>
<dbReference type="OrthoDB" id="5915071at2"/>
<evidence type="ECO:0000313" key="8">
    <source>
        <dbReference type="Proteomes" id="UP000294813"/>
    </source>
</evidence>
<evidence type="ECO:0000256" key="5">
    <source>
        <dbReference type="NCBIfam" id="TIGR01949"/>
    </source>
</evidence>
<dbReference type="Pfam" id="PF01791">
    <property type="entry name" value="DeoC"/>
    <property type="match status" value="1"/>
</dbReference>
<dbReference type="SUPFAM" id="SSF51569">
    <property type="entry name" value="Aldolase"/>
    <property type="match status" value="1"/>
</dbReference>
<dbReference type="PANTHER" id="PTHR47916">
    <property type="entry name" value="FRUCTOSE-BISPHOSPHATE ALDOLASE CLASS 1"/>
    <property type="match status" value="1"/>
</dbReference>
<evidence type="ECO:0000256" key="3">
    <source>
        <dbReference type="ARBA" id="ARBA00023141"/>
    </source>
</evidence>
<dbReference type="SMART" id="SM01133">
    <property type="entry name" value="DeoC"/>
    <property type="match status" value="1"/>
</dbReference>